<dbReference type="GO" id="GO:0003908">
    <property type="term" value="F:methylated-DNA-[protein]-cysteine S-methyltransferase activity"/>
    <property type="evidence" value="ECO:0007669"/>
    <property type="project" value="UniProtKB-UniRule"/>
</dbReference>
<organism evidence="13 14">
    <name type="scientific">Arthrobacter rhombi</name>
    <dbReference type="NCBI Taxonomy" id="71253"/>
    <lineage>
        <taxon>Bacteria</taxon>
        <taxon>Bacillati</taxon>
        <taxon>Actinomycetota</taxon>
        <taxon>Actinomycetes</taxon>
        <taxon>Micrococcales</taxon>
        <taxon>Micrococcaceae</taxon>
        <taxon>Arthrobacter</taxon>
    </lineage>
</organism>
<keyword evidence="14" id="KW-1185">Reference proteome</keyword>
<reference evidence="13 14" key="1">
    <citation type="submission" date="2017-02" db="EMBL/GenBank/DDBJ databases">
        <authorList>
            <person name="Peterson S.W."/>
        </authorList>
    </citation>
    <scope>NUCLEOTIDE SEQUENCE [LARGE SCALE GENOMIC DNA]</scope>
    <source>
        <strain evidence="13 14">B Ar 00.02</strain>
    </source>
</reference>
<keyword evidence="5 9" id="KW-0808">Transferase</keyword>
<evidence type="ECO:0000256" key="6">
    <source>
        <dbReference type="ARBA" id="ARBA00022763"/>
    </source>
</evidence>
<dbReference type="PROSITE" id="PS00374">
    <property type="entry name" value="MGMT"/>
    <property type="match status" value="1"/>
</dbReference>
<dbReference type="PANTHER" id="PTHR10815">
    <property type="entry name" value="METHYLATED-DNA--PROTEIN-CYSTEINE METHYLTRANSFERASE"/>
    <property type="match status" value="1"/>
</dbReference>
<dbReference type="CDD" id="cd06445">
    <property type="entry name" value="ATase"/>
    <property type="match status" value="1"/>
</dbReference>
<feature type="region of interest" description="Disordered" evidence="10">
    <location>
        <begin position="28"/>
        <end position="48"/>
    </location>
</feature>
<evidence type="ECO:0000313" key="13">
    <source>
        <dbReference type="EMBL" id="SJM53604.1"/>
    </source>
</evidence>
<keyword evidence="4 9" id="KW-0489">Methyltransferase</keyword>
<evidence type="ECO:0000256" key="10">
    <source>
        <dbReference type="SAM" id="MobiDB-lite"/>
    </source>
</evidence>
<evidence type="ECO:0000256" key="7">
    <source>
        <dbReference type="ARBA" id="ARBA00023204"/>
    </source>
</evidence>
<proteinExistence type="inferred from homology"/>
<sequence>MLTYAYMKSPIGRLRISATENGLSGVHMENHAHQPAGPPEGTEVSGAGTPATISRAIDELHEYFAGIRTRFRVPLAPCGTVFQQRVWTLLQSIEPGTTRSYGELAAELGDPHLTRAVGTANGRNPISIIIPCHRVIGADGSMTGYGGGIDRKLFLLRLEGVLPSTEEQPALF</sequence>
<dbReference type="GO" id="GO:0005737">
    <property type="term" value="C:cytoplasm"/>
    <property type="evidence" value="ECO:0007669"/>
    <property type="project" value="UniProtKB-SubCell"/>
</dbReference>
<evidence type="ECO:0000259" key="11">
    <source>
        <dbReference type="Pfam" id="PF01035"/>
    </source>
</evidence>
<dbReference type="InterPro" id="IPR036388">
    <property type="entry name" value="WH-like_DNA-bd_sf"/>
</dbReference>
<dbReference type="InterPro" id="IPR023546">
    <property type="entry name" value="MGMT"/>
</dbReference>
<evidence type="ECO:0000256" key="3">
    <source>
        <dbReference type="ARBA" id="ARBA00022490"/>
    </source>
</evidence>
<evidence type="ECO:0000256" key="4">
    <source>
        <dbReference type="ARBA" id="ARBA00022603"/>
    </source>
</evidence>
<evidence type="ECO:0000256" key="9">
    <source>
        <dbReference type="HAMAP-Rule" id="MF_00772"/>
    </source>
</evidence>
<comment type="miscellaneous">
    <text evidence="9">This enzyme catalyzes only one turnover and therefore is not strictly catalytic. According to one definition, an enzyme is a biocatalyst that acts repeatedly and over many reaction cycles.</text>
</comment>
<keyword evidence="7 9" id="KW-0234">DNA repair</keyword>
<dbReference type="HAMAP" id="MF_00772">
    <property type="entry name" value="OGT"/>
    <property type="match status" value="1"/>
</dbReference>
<dbReference type="Proteomes" id="UP000195913">
    <property type="component" value="Unassembled WGS sequence"/>
</dbReference>
<feature type="domain" description="Methylguanine DNA methyltransferase ribonuclease-like" evidence="12">
    <location>
        <begin position="3"/>
        <end position="77"/>
    </location>
</feature>
<dbReference type="SUPFAM" id="SSF46767">
    <property type="entry name" value="Methylated DNA-protein cysteine methyltransferase, C-terminal domain"/>
    <property type="match status" value="1"/>
</dbReference>
<evidence type="ECO:0000256" key="1">
    <source>
        <dbReference type="ARBA" id="ARBA00001286"/>
    </source>
</evidence>
<dbReference type="InterPro" id="IPR001497">
    <property type="entry name" value="MethylDNA_cys_MeTrfase_AS"/>
</dbReference>
<comment type="subcellular location">
    <subcellularLocation>
        <location evidence="9">Cytoplasm</location>
    </subcellularLocation>
</comment>
<evidence type="ECO:0000256" key="2">
    <source>
        <dbReference type="ARBA" id="ARBA00008711"/>
    </source>
</evidence>
<accession>A0A1R4FCH2</accession>
<dbReference type="EMBL" id="FUHW01000014">
    <property type="protein sequence ID" value="SJM53604.1"/>
    <property type="molecule type" value="Genomic_DNA"/>
</dbReference>
<comment type="similarity">
    <text evidence="2 9">Belongs to the MGMT family.</text>
</comment>
<gene>
    <name evidence="13" type="ORF">FM101_03355</name>
</gene>
<feature type="domain" description="Methylated-DNA-[protein]-cysteine S-methyltransferase DNA binding" evidence="11">
    <location>
        <begin position="82"/>
        <end position="161"/>
    </location>
</feature>
<name>A0A1R4FCH2_9MICC</name>
<evidence type="ECO:0000313" key="14">
    <source>
        <dbReference type="Proteomes" id="UP000195913"/>
    </source>
</evidence>
<dbReference type="SUPFAM" id="SSF53155">
    <property type="entry name" value="Methylated DNA-protein cysteine methyltransferase domain"/>
    <property type="match status" value="1"/>
</dbReference>
<comment type="catalytic activity">
    <reaction evidence="1 9">
        <text>a 4-O-methyl-thymidine in DNA + L-cysteinyl-[protein] = a thymidine in DNA + S-methyl-L-cysteinyl-[protein]</text>
        <dbReference type="Rhea" id="RHEA:53428"/>
        <dbReference type="Rhea" id="RHEA-COMP:10131"/>
        <dbReference type="Rhea" id="RHEA-COMP:10132"/>
        <dbReference type="Rhea" id="RHEA-COMP:13555"/>
        <dbReference type="Rhea" id="RHEA-COMP:13556"/>
        <dbReference type="ChEBI" id="CHEBI:29950"/>
        <dbReference type="ChEBI" id="CHEBI:82612"/>
        <dbReference type="ChEBI" id="CHEBI:137386"/>
        <dbReference type="ChEBI" id="CHEBI:137387"/>
        <dbReference type="EC" id="2.1.1.63"/>
    </reaction>
</comment>
<dbReference type="GO" id="GO:0006307">
    <property type="term" value="P:DNA alkylation repair"/>
    <property type="evidence" value="ECO:0007669"/>
    <property type="project" value="UniProtKB-UniRule"/>
</dbReference>
<comment type="function">
    <text evidence="9">Involved in the cellular defense against the biological effects of O6-methylguanine (O6-MeG) and O4-methylthymine (O4-MeT) in DNA. Repairs the methylated nucleobase in DNA by stoichiometrically transferring the methyl group to a cysteine residue in the enzyme. This is a suicide reaction: the enzyme is irreversibly inactivated.</text>
</comment>
<keyword evidence="3 9" id="KW-0963">Cytoplasm</keyword>
<dbReference type="InterPro" id="IPR036631">
    <property type="entry name" value="MGMT_N_sf"/>
</dbReference>
<dbReference type="InterPro" id="IPR008332">
    <property type="entry name" value="MethylG_MeTrfase_N"/>
</dbReference>
<dbReference type="FunFam" id="1.10.10.10:FF:000214">
    <property type="entry name" value="Methylated-DNA--protein-cysteine methyltransferase"/>
    <property type="match status" value="1"/>
</dbReference>
<dbReference type="NCBIfam" id="TIGR00589">
    <property type="entry name" value="ogt"/>
    <property type="match status" value="1"/>
</dbReference>
<evidence type="ECO:0000256" key="5">
    <source>
        <dbReference type="ARBA" id="ARBA00022679"/>
    </source>
</evidence>
<dbReference type="AlphaFoldDB" id="A0A1R4FCH2"/>
<dbReference type="GO" id="GO:0032259">
    <property type="term" value="P:methylation"/>
    <property type="evidence" value="ECO:0007669"/>
    <property type="project" value="UniProtKB-KW"/>
</dbReference>
<dbReference type="Gene3D" id="1.10.10.10">
    <property type="entry name" value="Winged helix-like DNA-binding domain superfamily/Winged helix DNA-binding domain"/>
    <property type="match status" value="1"/>
</dbReference>
<dbReference type="EC" id="2.1.1.63" evidence="9"/>
<dbReference type="Pfam" id="PF02870">
    <property type="entry name" value="Methyltransf_1N"/>
    <property type="match status" value="1"/>
</dbReference>
<dbReference type="InterPro" id="IPR036217">
    <property type="entry name" value="MethylDNA_cys_MeTrfase_DNAb"/>
</dbReference>
<dbReference type="InterPro" id="IPR014048">
    <property type="entry name" value="MethylDNA_cys_MeTrfase_DNA-bd"/>
</dbReference>
<dbReference type="PANTHER" id="PTHR10815:SF5">
    <property type="entry name" value="METHYLATED-DNA--PROTEIN-CYSTEINE METHYLTRANSFERASE"/>
    <property type="match status" value="1"/>
</dbReference>
<comment type="catalytic activity">
    <reaction evidence="8 9">
        <text>a 6-O-methyl-2'-deoxyguanosine in DNA + L-cysteinyl-[protein] = S-methyl-L-cysteinyl-[protein] + a 2'-deoxyguanosine in DNA</text>
        <dbReference type="Rhea" id="RHEA:24000"/>
        <dbReference type="Rhea" id="RHEA-COMP:10131"/>
        <dbReference type="Rhea" id="RHEA-COMP:10132"/>
        <dbReference type="Rhea" id="RHEA-COMP:11367"/>
        <dbReference type="Rhea" id="RHEA-COMP:11368"/>
        <dbReference type="ChEBI" id="CHEBI:29950"/>
        <dbReference type="ChEBI" id="CHEBI:82612"/>
        <dbReference type="ChEBI" id="CHEBI:85445"/>
        <dbReference type="ChEBI" id="CHEBI:85448"/>
        <dbReference type="EC" id="2.1.1.63"/>
    </reaction>
</comment>
<keyword evidence="6 9" id="KW-0227">DNA damage</keyword>
<protein>
    <recommendedName>
        <fullName evidence="9">Methylated-DNA--protein-cysteine methyltransferase</fullName>
        <ecNumber evidence="9">2.1.1.63</ecNumber>
    </recommendedName>
    <alternativeName>
        <fullName evidence="9">6-O-methylguanine-DNA methyltransferase</fullName>
        <shortName evidence="9">MGMT</shortName>
    </alternativeName>
    <alternativeName>
        <fullName evidence="9">O-6-methylguanine-DNA-alkyltransferase</fullName>
    </alternativeName>
</protein>
<evidence type="ECO:0000259" key="12">
    <source>
        <dbReference type="Pfam" id="PF02870"/>
    </source>
</evidence>
<dbReference type="Gene3D" id="3.30.160.70">
    <property type="entry name" value="Methylated DNA-protein cysteine methyltransferase domain"/>
    <property type="match status" value="1"/>
</dbReference>
<dbReference type="Pfam" id="PF01035">
    <property type="entry name" value="DNA_binding_1"/>
    <property type="match status" value="1"/>
</dbReference>
<evidence type="ECO:0000256" key="8">
    <source>
        <dbReference type="ARBA" id="ARBA00049348"/>
    </source>
</evidence>
<feature type="active site" description="Nucleophile; methyl group acceptor" evidence="9">
    <location>
        <position position="132"/>
    </location>
</feature>